<accession>A0A9E8YZX5</accession>
<evidence type="ECO:0000313" key="2">
    <source>
        <dbReference type="EMBL" id="WAK78031.1"/>
    </source>
</evidence>
<reference evidence="2" key="1">
    <citation type="submission" date="2021-12" db="EMBL/GenBank/DDBJ databases">
        <title>Lineage-specific microbe-virus interactions reveal viral roles in promoting carbon loss from peatlands along a natural permafrost thaw gradient.</title>
        <authorList>
            <person name="Trubl G."/>
            <person name="Roux S."/>
            <person name="Borton M.A."/>
            <person name="Varsani A."/>
            <person name="Li Y.-F."/>
            <person name="Sun C."/>
            <person name="Shaffer M."/>
            <person name="Jang H.B."/>
            <person name="Woodcroft B.J."/>
            <person name="Tyson G.W."/>
            <person name="Wrighton K."/>
            <person name="Saleska S."/>
            <person name="Eloe-Fadrosh E.A."/>
            <person name="Sullivan M.B."/>
            <person name="Rich V.I."/>
        </authorList>
    </citation>
    <scope>NUCLEOTIDE SEQUENCE</scope>
</reference>
<dbReference type="Proteomes" id="UP001180910">
    <property type="component" value="Segment"/>
</dbReference>
<protein>
    <submittedName>
        <fullName evidence="2">Capsid protein</fullName>
    </submittedName>
</protein>
<feature type="region of interest" description="Disordered" evidence="1">
    <location>
        <begin position="1"/>
        <end position="20"/>
    </location>
</feature>
<organism evidence="2">
    <name type="scientific">Miresoil virus 436</name>
    <dbReference type="NCBI Taxonomy" id="2911462"/>
    <lineage>
        <taxon>Viruses</taxon>
        <taxon>Miresoil_virus_gcode6_group</taxon>
    </lineage>
</organism>
<evidence type="ECO:0000256" key="1">
    <source>
        <dbReference type="SAM" id="MobiDB-lite"/>
    </source>
</evidence>
<name>A0A9E8YZX5_9VIRU</name>
<sequence length="260" mass="28923">MRKRFTRKSKKGKRSFKKRRVTSNRKFNKRVIKAVQRHGQLQYFDISYAAAAMVAFGPASLQASQFQALDCMAQFVVAATNGTGVVNTIANRTYFDRVEIRGQISMQNPIGAVSDQSDLVFRENVISPKDSYAYGALFEVGGANTAPSFNQAFQPTIGKVRERYFTLGSPLGSIAGVFTNGYNIAKPSVIHFKRTLKIHKELTDVSLYNLLAPTSGAGIIAQSQVIRGNKVWSIAPYTVGNQLNAPRLQYIARFYFKNFV</sequence>
<dbReference type="EMBL" id="OM419061">
    <property type="protein sequence ID" value="WAK78031.1"/>
    <property type="molecule type" value="Genomic_DNA"/>
</dbReference>
<proteinExistence type="predicted"/>